<evidence type="ECO:0000313" key="3">
    <source>
        <dbReference type="Proteomes" id="UP001207626"/>
    </source>
</evidence>
<evidence type="ECO:0000256" key="1">
    <source>
        <dbReference type="PIRNR" id="PIRNR000915"/>
    </source>
</evidence>
<reference evidence="2 3" key="1">
    <citation type="submission" date="2022-05" db="EMBL/GenBank/DDBJ databases">
        <title>Genome Sequencing of Bee-Associated Microbes.</title>
        <authorList>
            <person name="Dunlap C."/>
        </authorList>
    </citation>
    <scope>NUCLEOTIDE SEQUENCE [LARGE SCALE GENOMIC DNA]</scope>
    <source>
        <strain evidence="2 3">NRRL NRS-1438</strain>
    </source>
</reference>
<dbReference type="RefSeq" id="WP_087435522.1">
    <property type="nucleotide sequence ID" value="NZ_JAMDLV010000036.1"/>
</dbReference>
<keyword evidence="2" id="KW-0378">Hydrolase</keyword>
<dbReference type="InterPro" id="IPR036412">
    <property type="entry name" value="HAD-like_sf"/>
</dbReference>
<keyword evidence="1" id="KW-0479">Metal-binding</keyword>
<name>A0ABT4DTZ5_9BACL</name>
<protein>
    <recommendedName>
        <fullName evidence="1">Acid sugar phosphatase</fullName>
        <ecNumber evidence="1">3.1.3.-</ecNumber>
    </recommendedName>
</protein>
<dbReference type="NCBIfam" id="TIGR01460">
    <property type="entry name" value="HAD-SF-IIA"/>
    <property type="match status" value="1"/>
</dbReference>
<comment type="function">
    <text evidence="1">Catalyzes the dephosphorylation of 2-6 carbon acid sugars in vitro.</text>
</comment>
<comment type="cofactor">
    <cofactor evidence="1">
        <name>Mg(2+)</name>
        <dbReference type="ChEBI" id="CHEBI:18420"/>
    </cofactor>
</comment>
<dbReference type="GO" id="GO:0016787">
    <property type="term" value="F:hydrolase activity"/>
    <property type="evidence" value="ECO:0007669"/>
    <property type="project" value="UniProtKB-KW"/>
</dbReference>
<proteinExistence type="inferred from homology"/>
<keyword evidence="3" id="KW-1185">Reference proteome</keyword>
<dbReference type="InterPro" id="IPR006357">
    <property type="entry name" value="HAD-SF_hydro_IIA"/>
</dbReference>
<keyword evidence="1" id="KW-0460">Magnesium</keyword>
<evidence type="ECO:0000313" key="2">
    <source>
        <dbReference type="EMBL" id="MCY9520825.1"/>
    </source>
</evidence>
<dbReference type="SUPFAM" id="SSF56784">
    <property type="entry name" value="HAD-like"/>
    <property type="match status" value="1"/>
</dbReference>
<comment type="caution">
    <text evidence="2">The sequence shown here is derived from an EMBL/GenBank/DDBJ whole genome shotgun (WGS) entry which is preliminary data.</text>
</comment>
<dbReference type="PIRSF" id="PIRSF000915">
    <property type="entry name" value="PGP-type_phosphatase"/>
    <property type="match status" value="1"/>
</dbReference>
<dbReference type="Gene3D" id="3.40.50.1000">
    <property type="entry name" value="HAD superfamily/HAD-like"/>
    <property type="match status" value="2"/>
</dbReference>
<dbReference type="PANTHER" id="PTHR19288">
    <property type="entry name" value="4-NITROPHENYLPHOSPHATASE-RELATED"/>
    <property type="match status" value="1"/>
</dbReference>
<accession>A0ABT4DTZ5</accession>
<dbReference type="EMBL" id="JAMDLW010000019">
    <property type="protein sequence ID" value="MCY9520825.1"/>
    <property type="molecule type" value="Genomic_DNA"/>
</dbReference>
<comment type="similarity">
    <text evidence="1">Belongs to the HAD-like hydrolase superfamily. NagD family.</text>
</comment>
<dbReference type="Pfam" id="PF13242">
    <property type="entry name" value="Hydrolase_like"/>
    <property type="match status" value="1"/>
</dbReference>
<dbReference type="Proteomes" id="UP001207626">
    <property type="component" value="Unassembled WGS sequence"/>
</dbReference>
<dbReference type="EC" id="3.1.3.-" evidence="1"/>
<gene>
    <name evidence="2" type="ORF">M5X09_14300</name>
</gene>
<sequence>MNNRNHHSICAFIDLDGTMYHGSAKVEGADRLIATLQELQVPYLFVTNNSSRTPEDVAKLLQGFGIPANPQDVLTSAQAAASYIQMKHSDKLVFMVGEQGLQQALTEAGIRWTDDVNEVWDESIGVVVQGIDRQFSYAKLEAVSSAIRNGAVSILTNPDLMLPSDKGFSPGAGTIGAAVQAATGVEPVIIGKPSELIMRVALERMRCKPADAIVVGDNMMTDMLAGVNAGCRTALVFTGLTTPSNLDEYKARSGVNPDVVCHDMEEMRRWFIDAVNEQ</sequence>
<dbReference type="PANTHER" id="PTHR19288:SF46">
    <property type="entry name" value="HALOACID DEHALOGENASE-LIKE HYDROLASE DOMAIN-CONTAINING PROTEIN 2"/>
    <property type="match status" value="1"/>
</dbReference>
<dbReference type="InterPro" id="IPR023214">
    <property type="entry name" value="HAD_sf"/>
</dbReference>
<dbReference type="Pfam" id="PF13344">
    <property type="entry name" value="Hydrolase_6"/>
    <property type="match status" value="1"/>
</dbReference>
<organism evidence="2 3">
    <name type="scientific">Paenibacillus apiarius</name>
    <dbReference type="NCBI Taxonomy" id="46240"/>
    <lineage>
        <taxon>Bacteria</taxon>
        <taxon>Bacillati</taxon>
        <taxon>Bacillota</taxon>
        <taxon>Bacilli</taxon>
        <taxon>Bacillales</taxon>
        <taxon>Paenibacillaceae</taxon>
        <taxon>Paenibacillus</taxon>
    </lineage>
</organism>